<dbReference type="InterPro" id="IPR054542">
    <property type="entry name" value="Cys_met_metab_PP"/>
</dbReference>
<dbReference type="PANTHER" id="PTHR11808">
    <property type="entry name" value="TRANS-SULFURATION ENZYME FAMILY MEMBER"/>
    <property type="match status" value="1"/>
</dbReference>
<reference evidence="5 6" key="1">
    <citation type="submission" date="2020-12" db="EMBL/GenBank/DDBJ databases">
        <title>Effect of drift, selection, and recombination on the evolution of hybrid genomes in Candida yeast pathogens.</title>
        <authorList>
            <person name="Mixao V."/>
            <person name="Ksiezopolska E."/>
            <person name="Saus E."/>
            <person name="Boekhout T."/>
            <person name="Gacser A."/>
            <person name="Gabaldon T."/>
        </authorList>
    </citation>
    <scope>NUCLEOTIDE SEQUENCE [LARGE SCALE GENOMIC DNA]</scope>
    <source>
        <strain evidence="5 6">BP57</strain>
    </source>
</reference>
<dbReference type="PIRSF" id="PIRSF001434">
    <property type="entry name" value="CGS"/>
    <property type="match status" value="1"/>
</dbReference>
<keyword evidence="2 3" id="KW-0663">Pyridoxal phosphate</keyword>
<dbReference type="InterPro" id="IPR000277">
    <property type="entry name" value="Cys/Met-Metab_PyrdxlP-dep_enz"/>
</dbReference>
<dbReference type="AlphaFoldDB" id="A0A8H7ZAP0"/>
<organism evidence="5 6">
    <name type="scientific">Candida metapsilosis</name>
    <dbReference type="NCBI Taxonomy" id="273372"/>
    <lineage>
        <taxon>Eukaryota</taxon>
        <taxon>Fungi</taxon>
        <taxon>Dikarya</taxon>
        <taxon>Ascomycota</taxon>
        <taxon>Saccharomycotina</taxon>
        <taxon>Pichiomycetes</taxon>
        <taxon>Debaryomycetaceae</taxon>
        <taxon>Candida/Lodderomyces clade</taxon>
        <taxon>Candida</taxon>
    </lineage>
</organism>
<evidence type="ECO:0000256" key="3">
    <source>
        <dbReference type="PIRSR" id="PIRSR001434-2"/>
    </source>
</evidence>
<comment type="similarity">
    <text evidence="4">Belongs to the trans-sulfuration enzymes family.</text>
</comment>
<dbReference type="GO" id="GO:0005737">
    <property type="term" value="C:cytoplasm"/>
    <property type="evidence" value="ECO:0007669"/>
    <property type="project" value="TreeGrafter"/>
</dbReference>
<evidence type="ECO:0000313" key="5">
    <source>
        <dbReference type="EMBL" id="KAG5418362.1"/>
    </source>
</evidence>
<dbReference type="Gene3D" id="3.40.640.10">
    <property type="entry name" value="Type I PLP-dependent aspartate aminotransferase-like (Major domain)"/>
    <property type="match status" value="1"/>
</dbReference>
<proteinExistence type="inferred from homology"/>
<dbReference type="InterPro" id="IPR015424">
    <property type="entry name" value="PyrdxlP-dep_Trfase"/>
</dbReference>
<dbReference type="OrthoDB" id="3512640at2759"/>
<dbReference type="Proteomes" id="UP000669133">
    <property type="component" value="Unassembled WGS sequence"/>
</dbReference>
<gene>
    <name evidence="5" type="ORF">I9W82_003890</name>
</gene>
<dbReference type="InterPro" id="IPR015422">
    <property type="entry name" value="PyrdxlP-dep_Trfase_small"/>
</dbReference>
<comment type="cofactor">
    <cofactor evidence="1 4">
        <name>pyridoxal 5'-phosphate</name>
        <dbReference type="ChEBI" id="CHEBI:597326"/>
    </cofactor>
</comment>
<evidence type="ECO:0008006" key="7">
    <source>
        <dbReference type="Google" id="ProtNLM"/>
    </source>
</evidence>
<sequence length="389" mass="42478">MSHFSTKAIHGGDHVKPTNDVISPIHITTTYSYSSNPDELVPGGLTDPTTLVYSRENHPNAAQVEAIVEAITGYPTIVYNSGLSAFNGLITHVNPKSVAIGQAYHGCHGILDIWKRNYGTREIDIDAGEEEGFASIGAGDLVHLETPVNPYGTYFDITKYAKKAHDRGALLSVDATFAPPPLLDAFKFGADIVMHSATKFFGGHSDLLAGLLLVKDQATKESLLLDRLVLGTNIANLESSLLVRSLRTFELRVARQAKSAEIIVKFLDENRTKFPQLDKLYHGSLQTDAFIATQYPNGHTPVFSIELDTEQHAKSFPSKLKLFHHATSLGGAESLIEWRAMSDDHISKKLLRLSIGLEDPRDLLIDLVNGLSGDGDVDALVEEIKKLSV</sequence>
<accession>A0A8H7ZAP0</accession>
<dbReference type="SUPFAM" id="SSF53383">
    <property type="entry name" value="PLP-dependent transferases"/>
    <property type="match status" value="1"/>
</dbReference>
<feature type="modified residue" description="N6-(pyridoxal phosphate)lysine" evidence="3">
    <location>
        <position position="199"/>
    </location>
</feature>
<keyword evidence="6" id="KW-1185">Reference proteome</keyword>
<dbReference type="GO" id="GO:0019346">
    <property type="term" value="P:transsulfuration"/>
    <property type="evidence" value="ECO:0007669"/>
    <property type="project" value="InterPro"/>
</dbReference>
<evidence type="ECO:0000313" key="6">
    <source>
        <dbReference type="Proteomes" id="UP000669133"/>
    </source>
</evidence>
<name>A0A8H7ZAP0_9ASCO</name>
<dbReference type="RefSeq" id="XP_067547478.1">
    <property type="nucleotide sequence ID" value="XM_067692903.1"/>
</dbReference>
<dbReference type="PANTHER" id="PTHR11808:SF35">
    <property type="entry name" value="CYSTATHIONINE GAMMA-SYNTHASE (AFU_ORTHOLOGUE AFUA_7G01590)"/>
    <property type="match status" value="1"/>
</dbReference>
<dbReference type="GeneID" id="93652519"/>
<dbReference type="PROSITE" id="PS00868">
    <property type="entry name" value="CYS_MET_METAB_PP"/>
    <property type="match status" value="1"/>
</dbReference>
<evidence type="ECO:0000256" key="2">
    <source>
        <dbReference type="ARBA" id="ARBA00022898"/>
    </source>
</evidence>
<dbReference type="GO" id="GO:0030170">
    <property type="term" value="F:pyridoxal phosphate binding"/>
    <property type="evidence" value="ECO:0007669"/>
    <property type="project" value="InterPro"/>
</dbReference>
<dbReference type="FunFam" id="3.40.640.10:FF:000072">
    <property type="entry name" value="Putative cystathionine beta-lyase"/>
    <property type="match status" value="1"/>
</dbReference>
<protein>
    <recommendedName>
        <fullName evidence="7">Cystathionine gamma-synthase</fullName>
    </recommendedName>
</protein>
<dbReference type="Gene3D" id="3.90.1150.10">
    <property type="entry name" value="Aspartate Aminotransferase, domain 1"/>
    <property type="match status" value="1"/>
</dbReference>
<dbReference type="Pfam" id="PF01053">
    <property type="entry name" value="Cys_Met_Meta_PP"/>
    <property type="match status" value="1"/>
</dbReference>
<dbReference type="InterPro" id="IPR015421">
    <property type="entry name" value="PyrdxlP-dep_Trfase_major"/>
</dbReference>
<evidence type="ECO:0000256" key="4">
    <source>
        <dbReference type="RuleBase" id="RU362118"/>
    </source>
</evidence>
<dbReference type="GO" id="GO:0016846">
    <property type="term" value="F:carbon-sulfur lyase activity"/>
    <property type="evidence" value="ECO:0007669"/>
    <property type="project" value="TreeGrafter"/>
</dbReference>
<evidence type="ECO:0000256" key="1">
    <source>
        <dbReference type="ARBA" id="ARBA00001933"/>
    </source>
</evidence>
<dbReference type="EMBL" id="JAEOAQ010000005">
    <property type="protein sequence ID" value="KAG5418362.1"/>
    <property type="molecule type" value="Genomic_DNA"/>
</dbReference>
<comment type="caution">
    <text evidence="5">The sequence shown here is derived from an EMBL/GenBank/DDBJ whole genome shotgun (WGS) entry which is preliminary data.</text>
</comment>